<protein>
    <submittedName>
        <fullName evidence="1">Uncharacterized protein</fullName>
    </submittedName>
</protein>
<organism evidence="1 2">
    <name type="scientific">Rangifer tarandus platyrhynchus</name>
    <name type="common">Svalbard reindeer</name>
    <dbReference type="NCBI Taxonomy" id="3082113"/>
    <lineage>
        <taxon>Eukaryota</taxon>
        <taxon>Metazoa</taxon>
        <taxon>Chordata</taxon>
        <taxon>Craniata</taxon>
        <taxon>Vertebrata</taxon>
        <taxon>Euteleostomi</taxon>
        <taxon>Mammalia</taxon>
        <taxon>Eutheria</taxon>
        <taxon>Laurasiatheria</taxon>
        <taxon>Artiodactyla</taxon>
        <taxon>Ruminantia</taxon>
        <taxon>Pecora</taxon>
        <taxon>Cervidae</taxon>
        <taxon>Odocoileinae</taxon>
        <taxon>Rangifer</taxon>
    </lineage>
</organism>
<dbReference type="EMBL" id="OX596086">
    <property type="protein sequence ID" value="CAI9698780.1"/>
    <property type="molecule type" value="Genomic_DNA"/>
</dbReference>
<name>A0ACB0EDT5_RANTA</name>
<evidence type="ECO:0000313" key="2">
    <source>
        <dbReference type="Proteomes" id="UP001162501"/>
    </source>
</evidence>
<reference evidence="1" key="1">
    <citation type="submission" date="2023-05" db="EMBL/GenBank/DDBJ databases">
        <authorList>
            <consortium name="ELIXIR-Norway"/>
        </authorList>
    </citation>
    <scope>NUCLEOTIDE SEQUENCE</scope>
</reference>
<sequence length="391" mass="41666">MRHSGLSTYPPPASAPLPTRAVQGNLLPHWPKPPHQHLAATFHAARNKSQERFQHLSQGEGACTLPSPGTPGCGGQRTGPAEQRGSVEQPRAEGSAGEGTLREKGTPHSVGRPARKCSGIESLLKAAEASGRGAKRRTGPPGGRPPQPPSRAHGSPLSLPEPQASPLVEEHFGICPLLQEPLLDPSPPWDVERRRSADTGRKAERPQEEPPCPRQSWGFSPQDWERPHFCCSRRSGELTQSRCLNPNIRGEEEPRVSRGPGRRLSTCEPAPHAGRHPLRGEASPERALRSPAGACLATPKPQGEDGGGRAAPGRVLEKRERGGTRVLCPAAEKGRVWGREGACISPGAGEACEEVGRGTAETQALGVSSRKRRCLCVKTGASLHPTESKHG</sequence>
<proteinExistence type="predicted"/>
<accession>A0ACB0EDT5</accession>
<evidence type="ECO:0000313" key="1">
    <source>
        <dbReference type="EMBL" id="CAI9698780.1"/>
    </source>
</evidence>
<gene>
    <name evidence="1" type="ORF">MRATA1EN3_LOCUS9993</name>
</gene>
<dbReference type="Proteomes" id="UP001162501">
    <property type="component" value="Chromosome 2"/>
</dbReference>